<proteinExistence type="predicted"/>
<dbReference type="GO" id="GO:0016491">
    <property type="term" value="F:oxidoreductase activity"/>
    <property type="evidence" value="ECO:0007669"/>
    <property type="project" value="InterPro"/>
</dbReference>
<dbReference type="InterPro" id="IPR000866">
    <property type="entry name" value="AhpC/TSA"/>
</dbReference>
<gene>
    <name evidence="2" type="ORF">FQP86_09680</name>
</gene>
<dbReference type="RefSeq" id="WP_024950994.1">
    <property type="nucleotide sequence ID" value="NZ_CAWOWR010000116.1"/>
</dbReference>
<evidence type="ECO:0000313" key="2">
    <source>
        <dbReference type="EMBL" id="TVU70070.1"/>
    </source>
</evidence>
<dbReference type="Pfam" id="PF00578">
    <property type="entry name" value="AhpC-TSA"/>
    <property type="match status" value="1"/>
</dbReference>
<sequence>MYTRKLHPGSDFPAIDVTRSDGETLTLGKPQGEHDWQLIIVYRGKHCPICTKFLNKLESYRERFSAQGVDLVAVSADSQQQLTEHMESLDLNFPLACGLSLEQMQTLGLFISEPRSEKETDHDFPEPAFFVLNAEGKVQIEEVANAPFVRPDLDTLVGGIEFIRKPDNHYPIRGTKHYE</sequence>
<name>A0A558HLQ0_9GAMM</name>
<dbReference type="Gene3D" id="3.40.30.10">
    <property type="entry name" value="Glutaredoxin"/>
    <property type="match status" value="1"/>
</dbReference>
<comment type="caution">
    <text evidence="2">The sequence shown here is derived from an EMBL/GenBank/DDBJ whole genome shotgun (WGS) entry which is preliminary data.</text>
</comment>
<organism evidence="2 3">
    <name type="scientific">Cobetia crustatorum</name>
    <dbReference type="NCBI Taxonomy" id="553385"/>
    <lineage>
        <taxon>Bacteria</taxon>
        <taxon>Pseudomonadati</taxon>
        <taxon>Pseudomonadota</taxon>
        <taxon>Gammaproteobacteria</taxon>
        <taxon>Oceanospirillales</taxon>
        <taxon>Halomonadaceae</taxon>
        <taxon>Cobetia</taxon>
    </lineage>
</organism>
<accession>A0A558HLQ0</accession>
<dbReference type="InterPro" id="IPR013766">
    <property type="entry name" value="Thioredoxin_domain"/>
</dbReference>
<dbReference type="EMBL" id="VNFH01000006">
    <property type="protein sequence ID" value="TVU70070.1"/>
    <property type="molecule type" value="Genomic_DNA"/>
</dbReference>
<dbReference type="Proteomes" id="UP000319941">
    <property type="component" value="Unassembled WGS sequence"/>
</dbReference>
<keyword evidence="3" id="KW-1185">Reference proteome</keyword>
<feature type="domain" description="Thioredoxin" evidence="1">
    <location>
        <begin position="6"/>
        <end position="165"/>
    </location>
</feature>
<dbReference type="STRING" id="553385.GCA_000591415_00656"/>
<evidence type="ECO:0000313" key="3">
    <source>
        <dbReference type="Proteomes" id="UP000319941"/>
    </source>
</evidence>
<reference evidence="2 3" key="1">
    <citation type="submission" date="2019-07" db="EMBL/GenBank/DDBJ databases">
        <title>Diversity of Bacteria from Kongsfjorden, Arctic.</title>
        <authorList>
            <person name="Yu Y."/>
        </authorList>
    </citation>
    <scope>NUCLEOTIDE SEQUENCE [LARGE SCALE GENOMIC DNA]</scope>
    <source>
        <strain evidence="2 3">SM1923</strain>
    </source>
</reference>
<dbReference type="GO" id="GO:0016209">
    <property type="term" value="F:antioxidant activity"/>
    <property type="evidence" value="ECO:0007669"/>
    <property type="project" value="InterPro"/>
</dbReference>
<dbReference type="SUPFAM" id="SSF52833">
    <property type="entry name" value="Thioredoxin-like"/>
    <property type="match status" value="1"/>
</dbReference>
<dbReference type="OrthoDB" id="9809746at2"/>
<dbReference type="PROSITE" id="PS51352">
    <property type="entry name" value="THIOREDOXIN_2"/>
    <property type="match status" value="1"/>
</dbReference>
<protein>
    <submittedName>
        <fullName evidence="2">Redoxin domain-containing protein</fullName>
    </submittedName>
</protein>
<dbReference type="AlphaFoldDB" id="A0A558HLQ0"/>
<evidence type="ECO:0000259" key="1">
    <source>
        <dbReference type="PROSITE" id="PS51352"/>
    </source>
</evidence>
<dbReference type="InterPro" id="IPR036249">
    <property type="entry name" value="Thioredoxin-like_sf"/>
</dbReference>